<dbReference type="PANTHER" id="PTHR46696:SF1">
    <property type="entry name" value="CYTOCHROME P450 YJIB-RELATED"/>
    <property type="match status" value="1"/>
</dbReference>
<evidence type="ECO:0000256" key="7">
    <source>
        <dbReference type="RuleBase" id="RU000461"/>
    </source>
</evidence>
<reference evidence="9" key="1">
    <citation type="submission" date="2016-10" db="EMBL/GenBank/DDBJ databases">
        <authorList>
            <person name="Varghese N."/>
            <person name="Submissions S."/>
        </authorList>
    </citation>
    <scope>NUCLEOTIDE SEQUENCE [LARGE SCALE GENOMIC DNA]</scope>
    <source>
        <strain evidence="9">IBRC-M 10403</strain>
    </source>
</reference>
<dbReference type="GO" id="GO:0016705">
    <property type="term" value="F:oxidoreductase activity, acting on paired donors, with incorporation or reduction of molecular oxygen"/>
    <property type="evidence" value="ECO:0007669"/>
    <property type="project" value="InterPro"/>
</dbReference>
<protein>
    <submittedName>
        <fullName evidence="8">Cytochrome P450</fullName>
    </submittedName>
</protein>
<dbReference type="PRINTS" id="PR00359">
    <property type="entry name" value="BP450"/>
</dbReference>
<evidence type="ECO:0000256" key="6">
    <source>
        <dbReference type="ARBA" id="ARBA00023033"/>
    </source>
</evidence>
<dbReference type="InterPro" id="IPR017972">
    <property type="entry name" value="Cyt_P450_CS"/>
</dbReference>
<evidence type="ECO:0000256" key="5">
    <source>
        <dbReference type="ARBA" id="ARBA00023004"/>
    </source>
</evidence>
<dbReference type="PROSITE" id="PS00086">
    <property type="entry name" value="CYTOCHROME_P450"/>
    <property type="match status" value="1"/>
</dbReference>
<dbReference type="Pfam" id="PF00067">
    <property type="entry name" value="p450"/>
    <property type="match status" value="1"/>
</dbReference>
<keyword evidence="9" id="KW-1185">Reference proteome</keyword>
<organism evidence="8 9">
    <name type="scientific">Actinokineospora iranica</name>
    <dbReference type="NCBI Taxonomy" id="1271860"/>
    <lineage>
        <taxon>Bacteria</taxon>
        <taxon>Bacillati</taxon>
        <taxon>Actinomycetota</taxon>
        <taxon>Actinomycetes</taxon>
        <taxon>Pseudonocardiales</taxon>
        <taxon>Pseudonocardiaceae</taxon>
        <taxon>Actinokineospora</taxon>
    </lineage>
</organism>
<dbReference type="Gene3D" id="1.10.630.10">
    <property type="entry name" value="Cytochrome P450"/>
    <property type="match status" value="1"/>
</dbReference>
<dbReference type="STRING" id="1271860.SAMN05216174_101853"/>
<evidence type="ECO:0000313" key="9">
    <source>
        <dbReference type="Proteomes" id="UP000199501"/>
    </source>
</evidence>
<sequence>MSTTTTTLDEGFIQNPYPLYAELRETGPVRRILTAGGVHAWLVTRYADARAALADPCVRKDIAVMRELITRHRTSDSPLVQFLSVLSEHMLNTDPPDHTRLRKLVTKAFTSRRVERLRPRIEEITTDLLDDLAAHDEADLLDVFAFPLPMTVICELLGVPDTDRDSFRHWTSRLVATPMTEDSGAAAAAMTDYLTGLIATKRAAPADDLVTDLIHAVEDGDRLTEQELVAMVFVLLVAGHDTTVNLIGNAVLSLLESPNQLTALRADPTLLPSAIEEFLRFEGPVNLATLRYTAEAVTYSGVEIPAGELVLVSLSSANRDPNRFPNPDQLDVTRAPSAHLAFGHGIHYCVGAPLARLEAEIALGALLTRFPNLAKGGEPATTLKWRDSTLMRGLRALPVRPHG</sequence>
<comment type="similarity">
    <text evidence="1 7">Belongs to the cytochrome P450 family.</text>
</comment>
<dbReference type="InterPro" id="IPR002397">
    <property type="entry name" value="Cyt_P450_B"/>
</dbReference>
<dbReference type="RefSeq" id="WP_091448250.1">
    <property type="nucleotide sequence ID" value="NZ_FMZZ01000001.1"/>
</dbReference>
<dbReference type="OrthoDB" id="5500002at2"/>
<proteinExistence type="inferred from homology"/>
<evidence type="ECO:0000313" key="8">
    <source>
        <dbReference type="EMBL" id="SDC29055.1"/>
    </source>
</evidence>
<dbReference type="GO" id="GO:0005506">
    <property type="term" value="F:iron ion binding"/>
    <property type="evidence" value="ECO:0007669"/>
    <property type="project" value="InterPro"/>
</dbReference>
<dbReference type="SUPFAM" id="SSF48264">
    <property type="entry name" value="Cytochrome P450"/>
    <property type="match status" value="1"/>
</dbReference>
<dbReference type="FunFam" id="1.10.630.10:FF:000018">
    <property type="entry name" value="Cytochrome P450 monooxygenase"/>
    <property type="match status" value="1"/>
</dbReference>
<evidence type="ECO:0000256" key="4">
    <source>
        <dbReference type="ARBA" id="ARBA00023002"/>
    </source>
</evidence>
<keyword evidence="4 7" id="KW-0560">Oxidoreductase</keyword>
<dbReference type="AlphaFoldDB" id="A0A1G6KEQ5"/>
<evidence type="ECO:0000256" key="1">
    <source>
        <dbReference type="ARBA" id="ARBA00010617"/>
    </source>
</evidence>
<keyword evidence="3 7" id="KW-0479">Metal-binding</keyword>
<dbReference type="EMBL" id="FMZZ01000001">
    <property type="protein sequence ID" value="SDC29055.1"/>
    <property type="molecule type" value="Genomic_DNA"/>
</dbReference>
<dbReference type="InterPro" id="IPR036396">
    <property type="entry name" value="Cyt_P450_sf"/>
</dbReference>
<dbReference type="Proteomes" id="UP000199501">
    <property type="component" value="Unassembled WGS sequence"/>
</dbReference>
<dbReference type="InterPro" id="IPR001128">
    <property type="entry name" value="Cyt_P450"/>
</dbReference>
<evidence type="ECO:0000256" key="3">
    <source>
        <dbReference type="ARBA" id="ARBA00022723"/>
    </source>
</evidence>
<dbReference type="GO" id="GO:0020037">
    <property type="term" value="F:heme binding"/>
    <property type="evidence" value="ECO:0007669"/>
    <property type="project" value="InterPro"/>
</dbReference>
<dbReference type="PRINTS" id="PR00385">
    <property type="entry name" value="P450"/>
</dbReference>
<dbReference type="GO" id="GO:0004497">
    <property type="term" value="F:monooxygenase activity"/>
    <property type="evidence" value="ECO:0007669"/>
    <property type="project" value="UniProtKB-KW"/>
</dbReference>
<evidence type="ECO:0000256" key="2">
    <source>
        <dbReference type="ARBA" id="ARBA00022617"/>
    </source>
</evidence>
<keyword evidence="6 7" id="KW-0503">Monooxygenase</keyword>
<dbReference type="CDD" id="cd11029">
    <property type="entry name" value="CYP107-like"/>
    <property type="match status" value="1"/>
</dbReference>
<gene>
    <name evidence="8" type="ORF">SAMN05216174_101853</name>
</gene>
<keyword evidence="2 7" id="KW-0349">Heme</keyword>
<accession>A0A1G6KEQ5</accession>
<keyword evidence="5 7" id="KW-0408">Iron</keyword>
<dbReference type="PANTHER" id="PTHR46696">
    <property type="entry name" value="P450, PUTATIVE (EUROFUNG)-RELATED"/>
    <property type="match status" value="1"/>
</dbReference>
<name>A0A1G6KEQ5_9PSEU</name>